<protein>
    <recommendedName>
        <fullName evidence="1">Cyclophilin-like domain-containing protein</fullName>
    </recommendedName>
</protein>
<dbReference type="Gene3D" id="2.40.100.20">
    <property type="match status" value="1"/>
</dbReference>
<dbReference type="Proteomes" id="UP000823877">
    <property type="component" value="Unassembled WGS sequence"/>
</dbReference>
<dbReference type="SUPFAM" id="SSF50891">
    <property type="entry name" value="Cyclophilin-like"/>
    <property type="match status" value="1"/>
</dbReference>
<accession>A0A9D2S9Q3</accession>
<reference evidence="2" key="1">
    <citation type="journal article" date="2021" name="PeerJ">
        <title>Extensive microbial diversity within the chicken gut microbiome revealed by metagenomics and culture.</title>
        <authorList>
            <person name="Gilroy R."/>
            <person name="Ravi A."/>
            <person name="Getino M."/>
            <person name="Pursley I."/>
            <person name="Horton D.L."/>
            <person name="Alikhan N.F."/>
            <person name="Baker D."/>
            <person name="Gharbi K."/>
            <person name="Hall N."/>
            <person name="Watson M."/>
            <person name="Adriaenssens E.M."/>
            <person name="Foster-Nyarko E."/>
            <person name="Jarju S."/>
            <person name="Secka A."/>
            <person name="Antonio M."/>
            <person name="Oren A."/>
            <person name="Chaudhuri R.R."/>
            <person name="La Ragione R."/>
            <person name="Hildebrand F."/>
            <person name="Pallen M.J."/>
        </authorList>
    </citation>
    <scope>NUCLEOTIDE SEQUENCE</scope>
    <source>
        <strain evidence="2">CHK188-16595</strain>
    </source>
</reference>
<reference evidence="2" key="2">
    <citation type="submission" date="2021-04" db="EMBL/GenBank/DDBJ databases">
        <authorList>
            <person name="Gilroy R."/>
        </authorList>
    </citation>
    <scope>NUCLEOTIDE SEQUENCE</scope>
    <source>
        <strain evidence="2">CHK188-16595</strain>
    </source>
</reference>
<dbReference type="InterPro" id="IPR029000">
    <property type="entry name" value="Cyclophilin-like_dom_sf"/>
</dbReference>
<name>A0A9D2S9Q3_9FIRM</name>
<dbReference type="EMBL" id="DWXN01000007">
    <property type="protein sequence ID" value="HJB74700.1"/>
    <property type="molecule type" value="Genomic_DNA"/>
</dbReference>
<dbReference type="Pfam" id="PF18050">
    <property type="entry name" value="Cyclophil_like2"/>
    <property type="match status" value="1"/>
</dbReference>
<organism evidence="2 3">
    <name type="scientific">Candidatus Eubacterium faecale</name>
    <dbReference type="NCBI Taxonomy" id="2838568"/>
    <lineage>
        <taxon>Bacteria</taxon>
        <taxon>Bacillati</taxon>
        <taxon>Bacillota</taxon>
        <taxon>Clostridia</taxon>
        <taxon>Eubacteriales</taxon>
        <taxon>Eubacteriaceae</taxon>
        <taxon>Eubacterium</taxon>
    </lineage>
</organism>
<feature type="domain" description="Cyclophilin-like" evidence="1">
    <location>
        <begin position="6"/>
        <end position="114"/>
    </location>
</feature>
<proteinExistence type="predicted"/>
<evidence type="ECO:0000313" key="3">
    <source>
        <dbReference type="Proteomes" id="UP000823877"/>
    </source>
</evidence>
<evidence type="ECO:0000313" key="2">
    <source>
        <dbReference type="EMBL" id="HJB74700.1"/>
    </source>
</evidence>
<gene>
    <name evidence="2" type="ORF">IAA37_03390</name>
</gene>
<sequence length="116" mass="12969">MNQIEIIINGKTFSAQLYDNETAHAFASQLPLTLDMRELNGNEKYYYMPDSLPAQASRPGTIRTGDLMLYGADCIVLFYKDFRTGYSYTPLGHIDDPNGLESALGQGDVKVTFQFS</sequence>
<comment type="caution">
    <text evidence="2">The sequence shown here is derived from an EMBL/GenBank/DDBJ whole genome shotgun (WGS) entry which is preliminary data.</text>
</comment>
<evidence type="ECO:0000259" key="1">
    <source>
        <dbReference type="Pfam" id="PF18050"/>
    </source>
</evidence>
<dbReference type="AlphaFoldDB" id="A0A9D2S9Q3"/>
<dbReference type="InterPro" id="IPR041183">
    <property type="entry name" value="Cyclophilin-like"/>
</dbReference>